<evidence type="ECO:0000256" key="1">
    <source>
        <dbReference type="SAM" id="MobiDB-lite"/>
    </source>
</evidence>
<name>A0ABN7SLV6_OIKDI</name>
<dbReference type="PANTHER" id="PTHR33050">
    <property type="entry name" value="REVERSE TRANSCRIPTASE DOMAIN-CONTAINING PROTEIN"/>
    <property type="match status" value="1"/>
</dbReference>
<dbReference type="Proteomes" id="UP001158576">
    <property type="component" value="Chromosome YSR"/>
</dbReference>
<accession>A0ABN7SLV6</accession>
<gene>
    <name evidence="2" type="ORF">OKIOD_LOCUS8634</name>
</gene>
<reference evidence="2 3" key="1">
    <citation type="submission" date="2021-04" db="EMBL/GenBank/DDBJ databases">
        <authorList>
            <person name="Bliznina A."/>
        </authorList>
    </citation>
    <scope>NUCLEOTIDE SEQUENCE [LARGE SCALE GENOMIC DNA]</scope>
</reference>
<sequence>MRLYIRRVTEALKVTNQDQNHTLPVSDDLKDELLTWVQAKYITTKRSWLKKGLKPVEFKIFTDASSGAAGVEFKGKGITETVYWDPEDPLSQQPIMIKEAYAVHYVVKNYGHLLKNSRVLFKQDNKAVETCFLHGSRKSPELTKWIRMIHEEANKYNIAMDMEWVSTTEQEADEASRKIDTKEAVIKNQAFLNLNKALGKECTLDAFANPANAKCEKFWSLRDTAGAAGVDFFTQEDFGSEVLWVFPPKPMEDFAFQLLQERGKNNFWIFCLEEHETASPIWPEVLNNAYFRILDPETNNPVLFPAKVRSEEFGFWREPSHVSFSFIGHHPENIDLCSEWTGNKTSSKRAAGAPTQTSRTKRMR</sequence>
<proteinExistence type="predicted"/>
<dbReference type="PANTHER" id="PTHR33050:SF7">
    <property type="entry name" value="RIBONUCLEASE H"/>
    <property type="match status" value="1"/>
</dbReference>
<protein>
    <submittedName>
        <fullName evidence="2">Oidioi.mRNA.OKI2018_I69.YSR.g17076.t1.cds</fullName>
    </submittedName>
</protein>
<organism evidence="2 3">
    <name type="scientific">Oikopleura dioica</name>
    <name type="common">Tunicate</name>
    <dbReference type="NCBI Taxonomy" id="34765"/>
    <lineage>
        <taxon>Eukaryota</taxon>
        <taxon>Metazoa</taxon>
        <taxon>Chordata</taxon>
        <taxon>Tunicata</taxon>
        <taxon>Appendicularia</taxon>
        <taxon>Copelata</taxon>
        <taxon>Oikopleuridae</taxon>
        <taxon>Oikopleura</taxon>
    </lineage>
</organism>
<evidence type="ECO:0000313" key="3">
    <source>
        <dbReference type="Proteomes" id="UP001158576"/>
    </source>
</evidence>
<evidence type="ECO:0000313" key="2">
    <source>
        <dbReference type="EMBL" id="CAG5101425.1"/>
    </source>
</evidence>
<dbReference type="EMBL" id="OU015570">
    <property type="protein sequence ID" value="CAG5101425.1"/>
    <property type="molecule type" value="Genomic_DNA"/>
</dbReference>
<feature type="region of interest" description="Disordered" evidence="1">
    <location>
        <begin position="344"/>
        <end position="364"/>
    </location>
</feature>
<dbReference type="InterPro" id="IPR052055">
    <property type="entry name" value="Hepadnavirus_pol/RT"/>
</dbReference>
<keyword evidence="3" id="KW-1185">Reference proteome</keyword>